<evidence type="ECO:0000256" key="1">
    <source>
        <dbReference type="SAM" id="MobiDB-lite"/>
    </source>
</evidence>
<name>A0AAF3F615_9BILA</name>
<dbReference type="Proteomes" id="UP000887575">
    <property type="component" value="Unassembled WGS sequence"/>
</dbReference>
<feature type="compositionally biased region" description="Basic and acidic residues" evidence="1">
    <location>
        <begin position="1"/>
        <end position="10"/>
    </location>
</feature>
<dbReference type="AlphaFoldDB" id="A0AAF3F615"/>
<evidence type="ECO:0000313" key="3">
    <source>
        <dbReference type="WBParaSite" id="MBELARI_LOCUS2348"/>
    </source>
</evidence>
<evidence type="ECO:0000313" key="2">
    <source>
        <dbReference type="Proteomes" id="UP000887575"/>
    </source>
</evidence>
<organism evidence="2 3">
    <name type="scientific">Mesorhabditis belari</name>
    <dbReference type="NCBI Taxonomy" id="2138241"/>
    <lineage>
        <taxon>Eukaryota</taxon>
        <taxon>Metazoa</taxon>
        <taxon>Ecdysozoa</taxon>
        <taxon>Nematoda</taxon>
        <taxon>Chromadorea</taxon>
        <taxon>Rhabditida</taxon>
        <taxon>Rhabditina</taxon>
        <taxon>Rhabditomorpha</taxon>
        <taxon>Rhabditoidea</taxon>
        <taxon>Rhabditidae</taxon>
        <taxon>Mesorhabditinae</taxon>
        <taxon>Mesorhabditis</taxon>
    </lineage>
</organism>
<evidence type="ECO:0008006" key="4">
    <source>
        <dbReference type="Google" id="ProtNLM"/>
    </source>
</evidence>
<feature type="region of interest" description="Disordered" evidence="1">
    <location>
        <begin position="1"/>
        <end position="40"/>
    </location>
</feature>
<proteinExistence type="predicted"/>
<keyword evidence="2" id="KW-1185">Reference proteome</keyword>
<dbReference type="WBParaSite" id="MBELARI_LOCUS2348">
    <property type="protein sequence ID" value="MBELARI_LOCUS2348"/>
    <property type="gene ID" value="MBELARI_LOCUS2348"/>
</dbReference>
<feature type="compositionally biased region" description="Basic and acidic residues" evidence="1">
    <location>
        <begin position="18"/>
        <end position="27"/>
    </location>
</feature>
<protein>
    <recommendedName>
        <fullName evidence="4">RRM domain-containing protein</fullName>
    </recommendedName>
</protein>
<reference evidence="3" key="1">
    <citation type="submission" date="2024-02" db="UniProtKB">
        <authorList>
            <consortium name="WormBaseParasite"/>
        </authorList>
    </citation>
    <scope>IDENTIFICATION</scope>
</reference>
<accession>A0AAF3F615</accession>
<dbReference type="GO" id="GO:0003676">
    <property type="term" value="F:nucleic acid binding"/>
    <property type="evidence" value="ECO:0007669"/>
    <property type="project" value="InterPro"/>
</dbReference>
<sequence>MKIELFKETSSRNLSVPTKDEHSDSEISRSSSPSQPNRNLEIDKTKIFIKNLPSQATNQNVIKWIFKDNPNLVLGSLSLKLDPFGMQTCIAKFRNEKEVDKV</sequence>
<dbReference type="InterPro" id="IPR035979">
    <property type="entry name" value="RBD_domain_sf"/>
</dbReference>
<dbReference type="SUPFAM" id="SSF54928">
    <property type="entry name" value="RNA-binding domain, RBD"/>
    <property type="match status" value="1"/>
</dbReference>